<keyword evidence="5" id="KW-1185">Reference proteome</keyword>
<dbReference type="SUPFAM" id="SSF52540">
    <property type="entry name" value="P-loop containing nucleoside triphosphate hydrolases"/>
    <property type="match status" value="1"/>
</dbReference>
<proteinExistence type="inferred from homology"/>
<dbReference type="Proteomes" id="UP000823941">
    <property type="component" value="Chromosome 22"/>
</dbReference>
<dbReference type="InterPro" id="IPR005654">
    <property type="entry name" value="ATPase_AFG1-like"/>
</dbReference>
<evidence type="ECO:0000256" key="2">
    <source>
        <dbReference type="ARBA" id="ARBA00022741"/>
    </source>
</evidence>
<protein>
    <recommendedName>
        <fullName evidence="6">ATPase N2B</fullName>
    </recommendedName>
</protein>
<comment type="similarity">
    <text evidence="1">Belongs to the AFG1 ATPase family.</text>
</comment>
<comment type="caution">
    <text evidence="4">The sequence shown here is derived from an EMBL/GenBank/DDBJ whole genome shotgun (WGS) entry which is preliminary data.</text>
</comment>
<dbReference type="PANTHER" id="PTHR12169:SF6">
    <property type="entry name" value="AFG1-LIKE ATPASE"/>
    <property type="match status" value="1"/>
</dbReference>
<dbReference type="NCBIfam" id="NF040713">
    <property type="entry name" value="ZapE"/>
    <property type="match status" value="1"/>
</dbReference>
<organism evidence="4 5">
    <name type="scientific">Plutella xylostella</name>
    <name type="common">Diamondback moth</name>
    <name type="synonym">Plutella maculipennis</name>
    <dbReference type="NCBI Taxonomy" id="51655"/>
    <lineage>
        <taxon>Eukaryota</taxon>
        <taxon>Metazoa</taxon>
        <taxon>Ecdysozoa</taxon>
        <taxon>Arthropoda</taxon>
        <taxon>Hexapoda</taxon>
        <taxon>Insecta</taxon>
        <taxon>Pterygota</taxon>
        <taxon>Neoptera</taxon>
        <taxon>Endopterygota</taxon>
        <taxon>Lepidoptera</taxon>
        <taxon>Glossata</taxon>
        <taxon>Ditrysia</taxon>
        <taxon>Yponomeutoidea</taxon>
        <taxon>Plutellidae</taxon>
        <taxon>Plutella</taxon>
    </lineage>
</organism>
<dbReference type="PANTHER" id="PTHR12169">
    <property type="entry name" value="ATPASE N2B"/>
    <property type="match status" value="1"/>
</dbReference>
<name>A0ABQ7Q2G4_PLUXY</name>
<keyword evidence="2" id="KW-0547">Nucleotide-binding</keyword>
<evidence type="ECO:0008006" key="6">
    <source>
        <dbReference type="Google" id="ProtNLM"/>
    </source>
</evidence>
<gene>
    <name evidence="4" type="ORF">JYU34_016358</name>
</gene>
<accession>A0ABQ7Q2G4</accession>
<sequence length="507" mass="58244">MMHQLYKILCSLLGKIQLVFLRLISLQLYNVNIVFRSFSLSTMILIKQGSYLHVSSLIKCHWKRCSQCIKLFSSEAQRQPLGLDNDGPWAVYEEKVLNGTLTKDPHQEVVMRHLESISKEVRNYQPPVIKPQGGFFSFLRSKPQKIVAPTGLYIYGSVGGGKTMMMDMFYETLPIKEKLRVHFNSFMLNVHARIHELKIKSSRGASSFRDESSKPFDPIPPVAADITQESWLICFDEFQVTDIGDAMILKRLFTQLFDNGCVVVATSNRKPDDLYKSGLQRSNFVPFIPVLKHHCQVVQLDSGIDYRLRGMGNKYGKFFINSELTPDNDAVENLFKFLASKENDTVRPRVINIMGRNVQFAKSCGRILYTSFDELCDRPLGASDYLVISKTFHTVFIRDVPQISITKLRSQLRRFIVLIDTLYDNRVRVVIAADCDPKELFKMEQSDEIGDADRALMDDLKITKDSEDAKAAIFTGEEEMFACDRSLSRIMEMQTEEYWEKWGKHIN</sequence>
<dbReference type="InterPro" id="IPR027417">
    <property type="entry name" value="P-loop_NTPase"/>
</dbReference>
<dbReference type="EMBL" id="JAHIBW010000022">
    <property type="protein sequence ID" value="KAG7299407.1"/>
    <property type="molecule type" value="Genomic_DNA"/>
</dbReference>
<evidence type="ECO:0000256" key="1">
    <source>
        <dbReference type="ARBA" id="ARBA00010322"/>
    </source>
</evidence>
<evidence type="ECO:0000256" key="3">
    <source>
        <dbReference type="ARBA" id="ARBA00022840"/>
    </source>
</evidence>
<reference evidence="4 5" key="1">
    <citation type="submission" date="2021-06" db="EMBL/GenBank/DDBJ databases">
        <title>A haploid diamondback moth (Plutella xylostella L.) genome assembly resolves 31 chromosomes and identifies a diamide resistance mutation.</title>
        <authorList>
            <person name="Ward C.M."/>
            <person name="Perry K.D."/>
            <person name="Baker G."/>
            <person name="Powis K."/>
            <person name="Heckel D.G."/>
            <person name="Baxter S.W."/>
        </authorList>
    </citation>
    <scope>NUCLEOTIDE SEQUENCE [LARGE SCALE GENOMIC DNA]</scope>
    <source>
        <strain evidence="4 5">LV</strain>
        <tissue evidence="4">Single pupa</tissue>
    </source>
</reference>
<evidence type="ECO:0000313" key="5">
    <source>
        <dbReference type="Proteomes" id="UP000823941"/>
    </source>
</evidence>
<dbReference type="Pfam" id="PF03969">
    <property type="entry name" value="AFG1_ATPase"/>
    <property type="match status" value="1"/>
</dbReference>
<evidence type="ECO:0000313" key="4">
    <source>
        <dbReference type="EMBL" id="KAG7299407.1"/>
    </source>
</evidence>
<keyword evidence="3" id="KW-0067">ATP-binding</keyword>
<dbReference type="Gene3D" id="3.40.50.300">
    <property type="entry name" value="P-loop containing nucleotide triphosphate hydrolases"/>
    <property type="match status" value="1"/>
</dbReference>